<reference evidence="1 2" key="1">
    <citation type="submission" date="2016-03" db="EMBL/GenBank/DDBJ databases">
        <title>Niastella vici sp. nov., isolated from farmland soil.</title>
        <authorList>
            <person name="Chen L."/>
            <person name="Wang D."/>
            <person name="Yang S."/>
            <person name="Wang G."/>
        </authorList>
    </citation>
    <scope>NUCLEOTIDE SEQUENCE [LARGE SCALE GENOMIC DNA]</scope>
    <source>
        <strain evidence="1 2">DJ57</strain>
    </source>
</reference>
<dbReference type="STRING" id="1703345.A3860_18955"/>
<dbReference type="Proteomes" id="UP000192796">
    <property type="component" value="Unassembled WGS sequence"/>
</dbReference>
<accession>A0A1V9G300</accession>
<sequence length="86" mass="10103">MRFQPIFLSFIYNCRYAGPFLSSAFPSIIVAATKCTLYMPSTTPKKEISFKTKKLIGKICRFLYYGIRYAFSIITTWLEYDHWSGY</sequence>
<name>A0A1V9G300_9BACT</name>
<dbReference type="EMBL" id="LVYD01000041">
    <property type="protein sequence ID" value="OQP64836.1"/>
    <property type="molecule type" value="Genomic_DNA"/>
</dbReference>
<comment type="caution">
    <text evidence="1">The sequence shown here is derived from an EMBL/GenBank/DDBJ whole genome shotgun (WGS) entry which is preliminary data.</text>
</comment>
<dbReference type="AlphaFoldDB" id="A0A1V9G300"/>
<organism evidence="1 2">
    <name type="scientific">Niastella vici</name>
    <dbReference type="NCBI Taxonomy" id="1703345"/>
    <lineage>
        <taxon>Bacteria</taxon>
        <taxon>Pseudomonadati</taxon>
        <taxon>Bacteroidota</taxon>
        <taxon>Chitinophagia</taxon>
        <taxon>Chitinophagales</taxon>
        <taxon>Chitinophagaceae</taxon>
        <taxon>Niastella</taxon>
    </lineage>
</organism>
<evidence type="ECO:0000313" key="2">
    <source>
        <dbReference type="Proteomes" id="UP000192796"/>
    </source>
</evidence>
<gene>
    <name evidence="1" type="ORF">A3860_18955</name>
</gene>
<evidence type="ECO:0000313" key="1">
    <source>
        <dbReference type="EMBL" id="OQP64836.1"/>
    </source>
</evidence>
<proteinExistence type="predicted"/>
<protein>
    <submittedName>
        <fullName evidence="1">Uncharacterized protein</fullName>
    </submittedName>
</protein>
<keyword evidence="2" id="KW-1185">Reference proteome</keyword>